<dbReference type="RefSeq" id="WP_005552743.1">
    <property type="nucleotide sequence ID" value="NZ_JAMDLX010000030.1"/>
</dbReference>
<dbReference type="Gene3D" id="3.30.457.10">
    <property type="entry name" value="Copper amine oxidase-like, N-terminal domain"/>
    <property type="match status" value="2"/>
</dbReference>
<reference evidence="3 4" key="1">
    <citation type="submission" date="2022-05" db="EMBL/GenBank/DDBJ databases">
        <title>Genome Sequencing of Bee-Associated Microbes.</title>
        <authorList>
            <person name="Dunlap C."/>
        </authorList>
    </citation>
    <scope>NUCLEOTIDE SEQUENCE [LARGE SCALE GENOMIC DNA]</scope>
    <source>
        <strain evidence="3 4">NRRL B-04010</strain>
    </source>
</reference>
<evidence type="ECO:0000259" key="2">
    <source>
        <dbReference type="Pfam" id="PF07833"/>
    </source>
</evidence>
<dbReference type="InterPro" id="IPR036582">
    <property type="entry name" value="Mao_N_sf"/>
</dbReference>
<keyword evidence="4" id="KW-1185">Reference proteome</keyword>
<proteinExistence type="predicted"/>
<dbReference type="SUPFAM" id="SSF55383">
    <property type="entry name" value="Copper amine oxidase, domain N"/>
    <property type="match status" value="1"/>
</dbReference>
<dbReference type="InterPro" id="IPR012854">
    <property type="entry name" value="Cu_amine_oxidase-like_N"/>
</dbReference>
<keyword evidence="1" id="KW-0732">Signal</keyword>
<dbReference type="Pfam" id="PF07833">
    <property type="entry name" value="Cu_amine_oxidN1"/>
    <property type="match status" value="1"/>
</dbReference>
<dbReference type="EMBL" id="JAMDNP010000042">
    <property type="protein sequence ID" value="MCY9762726.1"/>
    <property type="molecule type" value="Genomic_DNA"/>
</dbReference>
<sequence>MVKKTVAITVATVLMALSISPAGAAAKYDYNVRVKVNENVIKSDVKPFIDVANSRTYVPIRFVSQALGEKIEWNNKTKTVTVKTAAGKKIELSRGQKVAVVNGVKQNIDAPAMEVSNRVMVPLRFVSEQMGATVTPKKENGWTTVNIAYAKAPGGKGEDKQPEQGNKTFDSFALDPKHNKLAPLLFKNNVHVENGELVFKVPDLKWGGATHYGVRGKMTKLQKGKEYRYKLGEDGFIGFFLDHEDSTVEGYYVHLSPNHISLEGEFNDVVGDAIVVSDLIDKRTAGTLTDVISMFRK</sequence>
<protein>
    <submittedName>
        <fullName evidence="3">Copper amine oxidase N-terminal domain-containing protein</fullName>
    </submittedName>
</protein>
<evidence type="ECO:0000256" key="1">
    <source>
        <dbReference type="SAM" id="SignalP"/>
    </source>
</evidence>
<feature type="domain" description="Copper amine oxidase-like N-terminal" evidence="2">
    <location>
        <begin position="35"/>
        <end position="140"/>
    </location>
</feature>
<comment type="caution">
    <text evidence="3">The sequence shown here is derived from an EMBL/GenBank/DDBJ whole genome shotgun (WGS) entry which is preliminary data.</text>
</comment>
<feature type="chain" id="PRO_5047373004" evidence="1">
    <location>
        <begin position="25"/>
        <end position="297"/>
    </location>
</feature>
<dbReference type="Proteomes" id="UP001527181">
    <property type="component" value="Unassembled WGS sequence"/>
</dbReference>
<evidence type="ECO:0000313" key="4">
    <source>
        <dbReference type="Proteomes" id="UP001527181"/>
    </source>
</evidence>
<organism evidence="3 4">
    <name type="scientific">Paenibacillus alvei</name>
    <name type="common">Bacillus alvei</name>
    <dbReference type="NCBI Taxonomy" id="44250"/>
    <lineage>
        <taxon>Bacteria</taxon>
        <taxon>Bacillati</taxon>
        <taxon>Bacillota</taxon>
        <taxon>Bacilli</taxon>
        <taxon>Bacillales</taxon>
        <taxon>Paenibacillaceae</taxon>
        <taxon>Paenibacillus</taxon>
    </lineage>
</organism>
<evidence type="ECO:0000313" key="3">
    <source>
        <dbReference type="EMBL" id="MCY9762726.1"/>
    </source>
</evidence>
<accession>A0ABT4H253</accession>
<dbReference type="GeneID" id="94492515"/>
<name>A0ABT4H253_PAEAL</name>
<gene>
    <name evidence="3" type="ORF">M5X12_19515</name>
</gene>
<feature type="signal peptide" evidence="1">
    <location>
        <begin position="1"/>
        <end position="24"/>
    </location>
</feature>